<dbReference type="Gene3D" id="1.20.5.1930">
    <property type="match status" value="1"/>
</dbReference>
<comment type="caution">
    <text evidence="12">The sequence shown here is derived from an EMBL/GenBank/DDBJ whole genome shotgun (WGS) entry which is preliminary data.</text>
</comment>
<evidence type="ECO:0000256" key="2">
    <source>
        <dbReference type="ARBA" id="ARBA00012438"/>
    </source>
</evidence>
<comment type="catalytic activity">
    <reaction evidence="1">
        <text>ATP + protein L-histidine = ADP + protein N-phospho-L-histidine.</text>
        <dbReference type="EC" id="2.7.13.3"/>
    </reaction>
</comment>
<gene>
    <name evidence="12" type="ORF">DSL64_05065</name>
</gene>
<dbReference type="Pfam" id="PF02518">
    <property type="entry name" value="HATPase_c"/>
    <property type="match status" value="1"/>
</dbReference>
<dbReference type="Gene3D" id="2.60.40.2380">
    <property type="match status" value="1"/>
</dbReference>
<keyword evidence="13" id="KW-1185">Reference proteome</keyword>
<feature type="transmembrane region" description="Helical" evidence="9">
    <location>
        <begin position="192"/>
        <end position="210"/>
    </location>
</feature>
<dbReference type="Pfam" id="PF07696">
    <property type="entry name" value="7TMR-DISMED2"/>
    <property type="match status" value="1"/>
</dbReference>
<protein>
    <recommendedName>
        <fullName evidence="2">histidine kinase</fullName>
        <ecNumber evidence="2">2.7.13.3</ecNumber>
    </recommendedName>
</protein>
<dbReference type="GO" id="GO:0046983">
    <property type="term" value="F:protein dimerization activity"/>
    <property type="evidence" value="ECO:0007669"/>
    <property type="project" value="InterPro"/>
</dbReference>
<dbReference type="EC" id="2.7.13.3" evidence="2"/>
<dbReference type="Pfam" id="PF07695">
    <property type="entry name" value="7TMR-DISM_7TM"/>
    <property type="match status" value="1"/>
</dbReference>
<organism evidence="12 13">
    <name type="scientific">Dyadobacter luteus</name>
    <dbReference type="NCBI Taxonomy" id="2259619"/>
    <lineage>
        <taxon>Bacteria</taxon>
        <taxon>Pseudomonadati</taxon>
        <taxon>Bacteroidota</taxon>
        <taxon>Cytophagia</taxon>
        <taxon>Cytophagales</taxon>
        <taxon>Spirosomataceae</taxon>
        <taxon>Dyadobacter</taxon>
    </lineage>
</organism>
<keyword evidence="6" id="KW-0418">Kinase</keyword>
<dbReference type="AlphaFoldDB" id="A0A3D8YHD6"/>
<keyword evidence="10" id="KW-0732">Signal</keyword>
<dbReference type="InterPro" id="IPR011622">
    <property type="entry name" value="7TMR_DISM_rcpt_extracell_dom2"/>
</dbReference>
<dbReference type="InterPro" id="IPR050482">
    <property type="entry name" value="Sensor_HK_TwoCompSys"/>
</dbReference>
<evidence type="ECO:0000256" key="1">
    <source>
        <dbReference type="ARBA" id="ARBA00000085"/>
    </source>
</evidence>
<dbReference type="GO" id="GO:0000155">
    <property type="term" value="F:phosphorelay sensor kinase activity"/>
    <property type="evidence" value="ECO:0007669"/>
    <property type="project" value="InterPro"/>
</dbReference>
<evidence type="ECO:0000256" key="5">
    <source>
        <dbReference type="ARBA" id="ARBA00022741"/>
    </source>
</evidence>
<keyword evidence="9" id="KW-1133">Transmembrane helix</keyword>
<name>A0A3D8YHD6_9BACT</name>
<dbReference type="GO" id="GO:0005524">
    <property type="term" value="F:ATP binding"/>
    <property type="evidence" value="ECO:0007669"/>
    <property type="project" value="UniProtKB-KW"/>
</dbReference>
<feature type="signal peptide" evidence="10">
    <location>
        <begin position="1"/>
        <end position="22"/>
    </location>
</feature>
<evidence type="ECO:0000256" key="3">
    <source>
        <dbReference type="ARBA" id="ARBA00022553"/>
    </source>
</evidence>
<evidence type="ECO:0000256" key="4">
    <source>
        <dbReference type="ARBA" id="ARBA00022679"/>
    </source>
</evidence>
<dbReference type="PROSITE" id="PS50109">
    <property type="entry name" value="HIS_KIN"/>
    <property type="match status" value="1"/>
</dbReference>
<dbReference type="InterPro" id="IPR036890">
    <property type="entry name" value="HATPase_C_sf"/>
</dbReference>
<feature type="transmembrane region" description="Helical" evidence="9">
    <location>
        <begin position="342"/>
        <end position="363"/>
    </location>
</feature>
<dbReference type="SMART" id="SM00387">
    <property type="entry name" value="HATPase_c"/>
    <property type="match status" value="1"/>
</dbReference>
<evidence type="ECO:0000259" key="11">
    <source>
        <dbReference type="PROSITE" id="PS50109"/>
    </source>
</evidence>
<keyword evidence="9" id="KW-0472">Membrane</keyword>
<evidence type="ECO:0000256" key="8">
    <source>
        <dbReference type="ARBA" id="ARBA00023012"/>
    </source>
</evidence>
<dbReference type="Proteomes" id="UP000256373">
    <property type="component" value="Unassembled WGS sequence"/>
</dbReference>
<dbReference type="Pfam" id="PF07730">
    <property type="entry name" value="HisKA_3"/>
    <property type="match status" value="1"/>
</dbReference>
<keyword evidence="5" id="KW-0547">Nucleotide-binding</keyword>
<proteinExistence type="predicted"/>
<accession>A0A3D8YHD6</accession>
<feature type="chain" id="PRO_5017676333" description="histidine kinase" evidence="10">
    <location>
        <begin position="23"/>
        <end position="608"/>
    </location>
</feature>
<feature type="transmembrane region" description="Helical" evidence="9">
    <location>
        <begin position="215"/>
        <end position="232"/>
    </location>
</feature>
<feature type="transmembrane region" description="Helical" evidence="9">
    <location>
        <begin position="252"/>
        <end position="274"/>
    </location>
</feature>
<keyword evidence="8" id="KW-0902">Two-component regulatory system</keyword>
<evidence type="ECO:0000256" key="9">
    <source>
        <dbReference type="SAM" id="Phobius"/>
    </source>
</evidence>
<dbReference type="CDD" id="cd16917">
    <property type="entry name" value="HATPase_UhpB-NarQ-NarX-like"/>
    <property type="match status" value="1"/>
</dbReference>
<evidence type="ECO:0000256" key="6">
    <source>
        <dbReference type="ARBA" id="ARBA00022777"/>
    </source>
</evidence>
<keyword evidence="9" id="KW-0812">Transmembrane</keyword>
<evidence type="ECO:0000313" key="12">
    <source>
        <dbReference type="EMBL" id="REA63796.1"/>
    </source>
</evidence>
<dbReference type="InterPro" id="IPR011712">
    <property type="entry name" value="Sig_transdc_His_kin_sub3_dim/P"/>
</dbReference>
<keyword evidence="3" id="KW-0597">Phosphoprotein</keyword>
<evidence type="ECO:0000256" key="7">
    <source>
        <dbReference type="ARBA" id="ARBA00022840"/>
    </source>
</evidence>
<dbReference type="EMBL" id="QNUL01000002">
    <property type="protein sequence ID" value="REA63796.1"/>
    <property type="molecule type" value="Genomic_DNA"/>
</dbReference>
<reference evidence="12 13" key="1">
    <citation type="submission" date="2018-07" db="EMBL/GenBank/DDBJ databases">
        <title>Dyadobacter roseus sp. nov., isolated from rose rhizosphere soil.</title>
        <authorList>
            <person name="Chen L."/>
        </authorList>
    </citation>
    <scope>NUCLEOTIDE SEQUENCE [LARGE SCALE GENOMIC DNA]</scope>
    <source>
        <strain evidence="12 13">RS19</strain>
    </source>
</reference>
<dbReference type="SUPFAM" id="SSF55874">
    <property type="entry name" value="ATPase domain of HSP90 chaperone/DNA topoisomerase II/histidine kinase"/>
    <property type="match status" value="1"/>
</dbReference>
<dbReference type="InterPro" id="IPR003594">
    <property type="entry name" value="HATPase_dom"/>
</dbReference>
<dbReference type="Gene3D" id="3.30.565.10">
    <property type="entry name" value="Histidine kinase-like ATPase, C-terminal domain"/>
    <property type="match status" value="1"/>
</dbReference>
<keyword evidence="7" id="KW-0067">ATP-binding</keyword>
<feature type="transmembrane region" description="Helical" evidence="9">
    <location>
        <begin position="286"/>
        <end position="306"/>
    </location>
</feature>
<sequence>MISMKKSSGIFLFLLCVITADAQPALVIDHHKKEFEMMRHIAYFTDTTNNFRIDTIRKIQRRGLFEHNPKTYRNFGIDPSRHWYFFTIRNAFGAKELIMDLPDSYLDHIKVHIFKNGLPYNHFLTNGWRTPINQRPVASYHHAFPISLNSPGIFEVFVNVRRATGTVKGTVLLETKENFYKNYILENHISSLVQGAILLMCLFGFFLFYLTADKLYLWYCLQNISLFLLIGARHGVLNFYLLGTLDMLSGSYANYICALSYGATHLFFVLRFVQVKNLLGLTFYKFILLLISTQLLLLLLIPFGQIARLKYYLMYGCIIATAFTVALIIIKGAARGNRNVNSYALAQTPFLLLILYYMAGIFFPVPVSWITLHGLQFGPLFEVTVLAIALAERFSGFQQQNYILLNNLNEAQTQIIQIQDAERQRIAQDLHDELGGNLAAIKMSLQSSGLIKEKVSPLLKLIDQASVNTRNIAHNLMPPNFEDVLLIDLLTNHFSKLDLDGDIRFHFHATGYQEGKFSKQQELTLHRIVMELVSNIINHSGASEATIQFIGYQKHLEIMVEDDGVGFFKPSQKGIGLKSIRSRVNFLKGHCNIDSNERGTTTVIQVPY</sequence>
<dbReference type="InterPro" id="IPR011623">
    <property type="entry name" value="7TMR_DISM_rcpt_extracell_dom1"/>
</dbReference>
<dbReference type="GO" id="GO:0016020">
    <property type="term" value="C:membrane"/>
    <property type="evidence" value="ECO:0007669"/>
    <property type="project" value="InterPro"/>
</dbReference>
<feature type="domain" description="Histidine kinase" evidence="11">
    <location>
        <begin position="425"/>
        <end position="608"/>
    </location>
</feature>
<dbReference type="PANTHER" id="PTHR24421">
    <property type="entry name" value="NITRATE/NITRITE SENSOR PROTEIN NARX-RELATED"/>
    <property type="match status" value="1"/>
</dbReference>
<dbReference type="InterPro" id="IPR005467">
    <property type="entry name" value="His_kinase_dom"/>
</dbReference>
<feature type="transmembrane region" description="Helical" evidence="9">
    <location>
        <begin position="312"/>
        <end position="330"/>
    </location>
</feature>
<evidence type="ECO:0000313" key="13">
    <source>
        <dbReference type="Proteomes" id="UP000256373"/>
    </source>
</evidence>
<keyword evidence="4" id="KW-0808">Transferase</keyword>
<dbReference type="PANTHER" id="PTHR24421:SF10">
    <property type="entry name" value="NITRATE_NITRITE SENSOR PROTEIN NARQ"/>
    <property type="match status" value="1"/>
</dbReference>
<evidence type="ECO:0000256" key="10">
    <source>
        <dbReference type="SAM" id="SignalP"/>
    </source>
</evidence>